<reference evidence="17 18" key="1">
    <citation type="submission" date="2014-07" db="EMBL/GenBank/DDBJ databases">
        <title>Genome Sequence of Rhodococcus opacus Strain R7, a Biodegrader of Mono- and Polycyclic Aromatic Hydrocarbons.</title>
        <authorList>
            <person name="Di Gennaro P."/>
            <person name="Zampolli J."/>
            <person name="Presti I."/>
            <person name="Cappelletti M."/>
            <person name="D'Ursi P."/>
            <person name="Orro A."/>
            <person name="Mezzelani A."/>
            <person name="Milanesi L."/>
        </authorList>
    </citation>
    <scope>NUCLEOTIDE SEQUENCE [LARGE SCALE GENOMIC DNA]</scope>
    <source>
        <strain evidence="17 18">R7</strain>
    </source>
</reference>
<evidence type="ECO:0000313" key="18">
    <source>
        <dbReference type="Proteomes" id="UP000028488"/>
    </source>
</evidence>
<dbReference type="EMBL" id="CP008947">
    <property type="protein sequence ID" value="AII05630.1"/>
    <property type="molecule type" value="Genomic_DNA"/>
</dbReference>
<dbReference type="InterPro" id="IPR000089">
    <property type="entry name" value="Biotin_lipoyl"/>
</dbReference>
<dbReference type="Proteomes" id="UP000028488">
    <property type="component" value="Chromosome"/>
</dbReference>
<evidence type="ECO:0000313" key="17">
    <source>
        <dbReference type="EMBL" id="AII05630.1"/>
    </source>
</evidence>
<evidence type="ECO:0000259" key="14">
    <source>
        <dbReference type="PROSITE" id="PS50979"/>
    </source>
</evidence>
<dbReference type="InterPro" id="IPR001882">
    <property type="entry name" value="Biotin_BS"/>
</dbReference>
<evidence type="ECO:0000256" key="7">
    <source>
        <dbReference type="ARBA" id="ARBA00023267"/>
    </source>
</evidence>
<dbReference type="eggNOG" id="COG0439">
    <property type="taxonomic scope" value="Bacteria"/>
</dbReference>
<dbReference type="AlphaFoldDB" id="A0A076EHE8"/>
<dbReference type="GO" id="GO:2001295">
    <property type="term" value="P:malonyl-CoA biosynthetic process"/>
    <property type="evidence" value="ECO:0007669"/>
    <property type="project" value="UniProtKB-UniPathway"/>
</dbReference>
<dbReference type="InterPro" id="IPR011763">
    <property type="entry name" value="COA_CT_C"/>
</dbReference>
<dbReference type="SUPFAM" id="SSF51246">
    <property type="entry name" value="Rudiment single hybrid motif"/>
    <property type="match status" value="1"/>
</dbReference>
<dbReference type="eggNOG" id="COG1038">
    <property type="taxonomic scope" value="Bacteria"/>
</dbReference>
<dbReference type="SMART" id="SM00878">
    <property type="entry name" value="Biotin_carb_C"/>
    <property type="match status" value="1"/>
</dbReference>
<dbReference type="SUPFAM" id="SSF56059">
    <property type="entry name" value="Glutathione synthetase ATP-binding domain-like"/>
    <property type="match status" value="1"/>
</dbReference>
<dbReference type="UniPathway" id="UPA00655">
    <property type="reaction ID" value="UER00711"/>
</dbReference>
<comment type="cofactor">
    <cofactor evidence="1">
        <name>biotin</name>
        <dbReference type="ChEBI" id="CHEBI:57586"/>
    </cofactor>
</comment>
<dbReference type="Gene3D" id="3.40.50.20">
    <property type="match status" value="1"/>
</dbReference>
<dbReference type="SUPFAM" id="SSF52096">
    <property type="entry name" value="ClpP/crotonase"/>
    <property type="match status" value="2"/>
</dbReference>
<proteinExistence type="inferred from homology"/>
<dbReference type="InterPro" id="IPR011054">
    <property type="entry name" value="Rudment_hybrid_motif"/>
</dbReference>
<evidence type="ECO:0000259" key="12">
    <source>
        <dbReference type="PROSITE" id="PS50968"/>
    </source>
</evidence>
<dbReference type="PROSITE" id="PS00867">
    <property type="entry name" value="CPSASE_2"/>
    <property type="match status" value="1"/>
</dbReference>
<dbReference type="PROSITE" id="PS00188">
    <property type="entry name" value="BIOTIN"/>
    <property type="match status" value="1"/>
</dbReference>
<evidence type="ECO:0000256" key="6">
    <source>
        <dbReference type="ARBA" id="ARBA00022840"/>
    </source>
</evidence>
<dbReference type="Gene3D" id="3.30.1490.20">
    <property type="entry name" value="ATP-grasp fold, A domain"/>
    <property type="match status" value="1"/>
</dbReference>
<comment type="catalytic activity">
    <reaction evidence="9">
        <text>N(6)-biotinyl-L-lysyl-[protein] + hydrogencarbonate + ATP = N(6)-carboxybiotinyl-L-lysyl-[protein] + ADP + phosphate + H(+)</text>
        <dbReference type="Rhea" id="RHEA:13501"/>
        <dbReference type="Rhea" id="RHEA-COMP:10505"/>
        <dbReference type="Rhea" id="RHEA-COMP:10506"/>
        <dbReference type="ChEBI" id="CHEBI:15378"/>
        <dbReference type="ChEBI" id="CHEBI:17544"/>
        <dbReference type="ChEBI" id="CHEBI:30616"/>
        <dbReference type="ChEBI" id="CHEBI:43474"/>
        <dbReference type="ChEBI" id="CHEBI:83144"/>
        <dbReference type="ChEBI" id="CHEBI:83145"/>
        <dbReference type="ChEBI" id="CHEBI:456216"/>
        <dbReference type="EC" id="6.3.4.14"/>
    </reaction>
    <physiologicalReaction direction="left-to-right" evidence="9">
        <dbReference type="Rhea" id="RHEA:13502"/>
    </physiologicalReaction>
</comment>
<dbReference type="PROSITE" id="PS50979">
    <property type="entry name" value="BC"/>
    <property type="match status" value="1"/>
</dbReference>
<dbReference type="Pfam" id="PF00289">
    <property type="entry name" value="Biotin_carb_N"/>
    <property type="match status" value="1"/>
</dbReference>
<accession>A0A076EHE8</accession>
<dbReference type="PROSITE" id="PS50989">
    <property type="entry name" value="COA_CT_CTER"/>
    <property type="match status" value="1"/>
</dbReference>
<dbReference type="InterPro" id="IPR011764">
    <property type="entry name" value="Biotin_carboxylation_dom"/>
</dbReference>
<dbReference type="RefSeq" id="WP_128639573.1">
    <property type="nucleotide sequence ID" value="NZ_CP008947.1"/>
</dbReference>
<feature type="domain" description="ATP-grasp" evidence="13">
    <location>
        <begin position="118"/>
        <end position="317"/>
    </location>
</feature>
<sequence>MTSILIANRGEVALRIIRTATARGIKTIAVYSEDEHDAPHVAAADHARPLRETGPAAYLDVTAIRDAALASGASTVHPGYGFLSESAELAEACAEAGLTFVGPDAYTLRTLGDKSATRELATGCGVPVLAATAGPTSKTDARQFAQSLPAGAVIVKATAGGGGRGMRIVEDLTELDRAIDRCRSEAERSFGLSDVYVEAYLPRARHIEVQVVGDGVSTPMHLFDRDCTAQRRHQKVVEIAPAQNLPDSTRKELHSAALTLASSVGLRGLATFEFLVESDHLDRWYFIEANPRLQVEHGITEAITGLDLVGLQLDVAQGRTLEDVQLSPATLGEPNGVAIEARVTGSPRPDGSDVLTDVRFPSGSSIRVDSHAHVGMRVGTGYDPLLAKVIVHRDDGHFDSAAAELIHALSDLTLDDMDTDVTTSAWLLGSHEFRSGTVTTRTIDDHLATLSIPDAPAEPVTQLDLRAPSPGTVVATAAVPGQVVQNGDALITLEAMKMETDVSATTAGRVADVWIAVGDTVTAGQLLVSLRLDVSQDDASTDPIGVNVTAERTDLAEIEARQRRTLDESRPAAIERRHERGKRTARENVDHLVDEGSFHEHGSLVVAAQRRRRPLDKLESETPADGLVTGFGRVAERPVAVLAYDYTVLAGTQGLQSHKKAERMFELAGRRGTPVVLFAEGGGGRPGDTDDMSRATRMDLGTFVALGRLNGSVPTVGIASGRCFAGNAALLGSCDVIVATRDSSIGLGGPAMIEGGGLGVFAADDIGPVSVQEANGVIDIVVADESEAVEVARRYLGYFAGPKIEWTAADQRILRHIVPERRSRPFDIRTLINTIADEGSVLELRRGFAAGLITALVRIEGHPIGLVANDGSRAGGTIGSAEADKMTRFLQLCEAYGLAVLSLCDTAGFLVGPDAERTASVRHVSRLFVTAPALTVPFCTVIVRKAFGLGGQAMAGGSFRVPDTIVAWPSAELGAMGPEGAVSLGYRRELAAIEDAEERERVYQQHLEDYVAQGKAVNAASVFEIDDVIDPAATRSRIVDVLAAPRPDRPTQVRRRIDAW</sequence>
<dbReference type="InterPro" id="IPR005479">
    <property type="entry name" value="CPAse_ATP-bd"/>
</dbReference>
<keyword evidence="4" id="KW-0436">Ligase</keyword>
<dbReference type="PROSITE" id="PS50980">
    <property type="entry name" value="COA_CT_NTER"/>
    <property type="match status" value="1"/>
</dbReference>
<dbReference type="InterPro" id="IPR011762">
    <property type="entry name" value="COA_CT_N"/>
</dbReference>
<dbReference type="SUPFAM" id="SSF51230">
    <property type="entry name" value="Single hybrid motif"/>
    <property type="match status" value="1"/>
</dbReference>
<evidence type="ECO:0000256" key="3">
    <source>
        <dbReference type="ARBA" id="ARBA00006102"/>
    </source>
</evidence>
<organism evidence="17 18">
    <name type="scientific">Rhodococcus opacus</name>
    <name type="common">Nocardia opaca</name>
    <dbReference type="NCBI Taxonomy" id="37919"/>
    <lineage>
        <taxon>Bacteria</taxon>
        <taxon>Bacillati</taxon>
        <taxon>Actinomycetota</taxon>
        <taxon>Actinomycetes</taxon>
        <taxon>Mycobacteriales</taxon>
        <taxon>Nocardiaceae</taxon>
        <taxon>Rhodococcus</taxon>
    </lineage>
</organism>
<feature type="region of interest" description="Disordered" evidence="11">
    <location>
        <begin position="563"/>
        <end position="585"/>
    </location>
</feature>
<name>A0A076EHE8_RHOOP</name>
<feature type="domain" description="CoA carboxyltransferase C-terminal" evidence="16">
    <location>
        <begin position="805"/>
        <end position="1048"/>
    </location>
</feature>
<dbReference type="Pfam" id="PF02785">
    <property type="entry name" value="Biotin_carb_C"/>
    <property type="match status" value="1"/>
</dbReference>
<evidence type="ECO:0000256" key="9">
    <source>
        <dbReference type="ARBA" id="ARBA00048501"/>
    </source>
</evidence>
<evidence type="ECO:0000256" key="8">
    <source>
        <dbReference type="ARBA" id="ARBA00023268"/>
    </source>
</evidence>
<comment type="pathway">
    <text evidence="2">Lipid metabolism; malonyl-CoA biosynthesis; malonyl-CoA from acetyl-CoA: step 1/1.</text>
</comment>
<comment type="similarity">
    <text evidence="3">Belongs to the AccD/PCCB family.</text>
</comment>
<evidence type="ECO:0000256" key="5">
    <source>
        <dbReference type="ARBA" id="ARBA00022741"/>
    </source>
</evidence>
<evidence type="ECO:0000259" key="15">
    <source>
        <dbReference type="PROSITE" id="PS50980"/>
    </source>
</evidence>
<dbReference type="CDD" id="cd06850">
    <property type="entry name" value="biotinyl_domain"/>
    <property type="match status" value="1"/>
</dbReference>
<dbReference type="Pfam" id="PF00364">
    <property type="entry name" value="Biotin_lipoyl"/>
    <property type="match status" value="1"/>
</dbReference>
<dbReference type="Pfam" id="PF02786">
    <property type="entry name" value="CPSase_L_D2"/>
    <property type="match status" value="1"/>
</dbReference>
<evidence type="ECO:0000259" key="13">
    <source>
        <dbReference type="PROSITE" id="PS50975"/>
    </source>
</evidence>
<evidence type="ECO:0000259" key="16">
    <source>
        <dbReference type="PROSITE" id="PS50989"/>
    </source>
</evidence>
<dbReference type="InterPro" id="IPR016185">
    <property type="entry name" value="PreATP-grasp_dom_sf"/>
</dbReference>
<dbReference type="GO" id="GO:0005524">
    <property type="term" value="F:ATP binding"/>
    <property type="evidence" value="ECO:0007669"/>
    <property type="project" value="UniProtKB-UniRule"/>
</dbReference>
<dbReference type="GO" id="GO:0046872">
    <property type="term" value="F:metal ion binding"/>
    <property type="evidence" value="ECO:0007669"/>
    <property type="project" value="InterPro"/>
</dbReference>
<evidence type="ECO:0000256" key="2">
    <source>
        <dbReference type="ARBA" id="ARBA00004956"/>
    </source>
</evidence>
<evidence type="ECO:0000256" key="4">
    <source>
        <dbReference type="ARBA" id="ARBA00022598"/>
    </source>
</evidence>
<dbReference type="PROSITE" id="PS50968">
    <property type="entry name" value="BIOTINYL_LIPOYL"/>
    <property type="match status" value="1"/>
</dbReference>
<keyword evidence="6 10" id="KW-0067">ATP-binding</keyword>
<feature type="domain" description="Lipoyl-binding" evidence="12">
    <location>
        <begin position="447"/>
        <end position="531"/>
    </location>
</feature>
<dbReference type="SUPFAM" id="SSF52440">
    <property type="entry name" value="PreATP-grasp domain"/>
    <property type="match status" value="1"/>
</dbReference>
<dbReference type="Gene3D" id="3.30.470.20">
    <property type="entry name" value="ATP-grasp fold, B domain"/>
    <property type="match status" value="1"/>
</dbReference>
<dbReference type="PANTHER" id="PTHR18866">
    <property type="entry name" value="CARBOXYLASE:PYRUVATE/ACETYL-COA/PROPIONYL-COA CARBOXYLASE"/>
    <property type="match status" value="1"/>
</dbReference>
<dbReference type="InterPro" id="IPR005482">
    <property type="entry name" value="Biotin_COase_C"/>
</dbReference>
<dbReference type="eggNOG" id="COG4799">
    <property type="taxonomic scope" value="Bacteria"/>
</dbReference>
<dbReference type="InterPro" id="IPR034733">
    <property type="entry name" value="AcCoA_carboxyl_beta"/>
</dbReference>
<dbReference type="GO" id="GO:0004075">
    <property type="term" value="F:biotin carboxylase activity"/>
    <property type="evidence" value="ECO:0007669"/>
    <property type="project" value="UniProtKB-EC"/>
</dbReference>
<dbReference type="InterPro" id="IPR011761">
    <property type="entry name" value="ATP-grasp"/>
</dbReference>
<dbReference type="PROSITE" id="PS50975">
    <property type="entry name" value="ATP_GRASP"/>
    <property type="match status" value="1"/>
</dbReference>
<evidence type="ECO:0000256" key="1">
    <source>
        <dbReference type="ARBA" id="ARBA00001953"/>
    </source>
</evidence>
<feature type="domain" description="Biotin carboxylation" evidence="14">
    <location>
        <begin position="1"/>
        <end position="448"/>
    </location>
</feature>
<gene>
    <name evidence="17" type="ORF">EP51_13750</name>
</gene>
<dbReference type="Pfam" id="PF01039">
    <property type="entry name" value="Carboxyl_trans"/>
    <property type="match status" value="1"/>
</dbReference>
<dbReference type="Gene3D" id="2.40.50.100">
    <property type="match status" value="1"/>
</dbReference>
<dbReference type="Gene3D" id="3.90.226.10">
    <property type="entry name" value="2-enoyl-CoA Hydratase, Chain A, domain 1"/>
    <property type="match status" value="2"/>
</dbReference>
<dbReference type="InterPro" id="IPR011053">
    <property type="entry name" value="Single_hybrid_motif"/>
</dbReference>
<keyword evidence="7" id="KW-0092">Biotin</keyword>
<keyword evidence="5 10" id="KW-0547">Nucleotide-binding</keyword>
<evidence type="ECO:0000256" key="11">
    <source>
        <dbReference type="SAM" id="MobiDB-lite"/>
    </source>
</evidence>
<dbReference type="InterPro" id="IPR029045">
    <property type="entry name" value="ClpP/crotonase-like_dom_sf"/>
</dbReference>
<dbReference type="InterPro" id="IPR005481">
    <property type="entry name" value="BC-like_N"/>
</dbReference>
<dbReference type="InterPro" id="IPR013815">
    <property type="entry name" value="ATP_grasp_subdomain_1"/>
</dbReference>
<evidence type="ECO:0000256" key="10">
    <source>
        <dbReference type="PROSITE-ProRule" id="PRU00409"/>
    </source>
</evidence>
<feature type="domain" description="CoA carboxyltransferase N-terminal" evidence="15">
    <location>
        <begin position="546"/>
        <end position="811"/>
    </location>
</feature>
<keyword evidence="8" id="KW-0511">Multifunctional enzyme</keyword>
<dbReference type="InterPro" id="IPR050856">
    <property type="entry name" value="Biotin_carboxylase_complex"/>
</dbReference>
<protein>
    <submittedName>
        <fullName evidence="17">Carbamoyl-phosphate synthase large subunit</fullName>
    </submittedName>
</protein>
<dbReference type="PANTHER" id="PTHR18866:SF33">
    <property type="entry name" value="METHYLCROTONOYL-COA CARBOXYLASE SUBUNIT ALPHA, MITOCHONDRIAL-RELATED"/>
    <property type="match status" value="1"/>
</dbReference>